<feature type="domain" description="Protein kinase" evidence="7">
    <location>
        <begin position="80"/>
        <end position="387"/>
    </location>
</feature>
<evidence type="ECO:0000256" key="1">
    <source>
        <dbReference type="ARBA" id="ARBA00022679"/>
    </source>
</evidence>
<keyword evidence="8" id="KW-0723">Serine/threonine-protein kinase</keyword>
<dbReference type="Pfam" id="PF00069">
    <property type="entry name" value="Pkinase"/>
    <property type="match status" value="1"/>
</dbReference>
<proteinExistence type="predicted"/>
<dbReference type="InterPro" id="IPR008271">
    <property type="entry name" value="Ser/Thr_kinase_AS"/>
</dbReference>
<evidence type="ECO:0000313" key="8">
    <source>
        <dbReference type="EMBL" id="MBO1321420.1"/>
    </source>
</evidence>
<gene>
    <name evidence="8" type="ORF">J3U88_23260</name>
</gene>
<dbReference type="CDD" id="cd14014">
    <property type="entry name" value="STKc_PknB_like"/>
    <property type="match status" value="1"/>
</dbReference>
<evidence type="ECO:0000256" key="3">
    <source>
        <dbReference type="ARBA" id="ARBA00022777"/>
    </source>
</evidence>
<dbReference type="InterPro" id="IPR017441">
    <property type="entry name" value="Protein_kinase_ATP_BS"/>
</dbReference>
<evidence type="ECO:0000259" key="7">
    <source>
        <dbReference type="PROSITE" id="PS50011"/>
    </source>
</evidence>
<evidence type="ECO:0000313" key="9">
    <source>
        <dbReference type="Proteomes" id="UP000664417"/>
    </source>
</evidence>
<keyword evidence="6" id="KW-1133">Transmembrane helix</keyword>
<reference evidence="8" key="1">
    <citation type="submission" date="2021-03" db="EMBL/GenBank/DDBJ databases">
        <authorList>
            <person name="Wang G."/>
        </authorList>
    </citation>
    <scope>NUCLEOTIDE SEQUENCE</scope>
    <source>
        <strain evidence="8">KCTC 12899</strain>
    </source>
</reference>
<keyword evidence="1" id="KW-0808">Transferase</keyword>
<keyword evidence="6" id="KW-0812">Transmembrane</keyword>
<dbReference type="Gene3D" id="1.25.40.10">
    <property type="entry name" value="Tetratricopeptide repeat domain"/>
    <property type="match status" value="1"/>
</dbReference>
<dbReference type="SMART" id="SM00220">
    <property type="entry name" value="S_TKc"/>
    <property type="match status" value="1"/>
</dbReference>
<dbReference type="SUPFAM" id="SSF56112">
    <property type="entry name" value="Protein kinase-like (PK-like)"/>
    <property type="match status" value="1"/>
</dbReference>
<comment type="caution">
    <text evidence="8">The sequence shown here is derived from an EMBL/GenBank/DDBJ whole genome shotgun (WGS) entry which is preliminary data.</text>
</comment>
<feature type="transmembrane region" description="Helical" evidence="6">
    <location>
        <begin position="406"/>
        <end position="430"/>
    </location>
</feature>
<dbReference type="PROSITE" id="PS00107">
    <property type="entry name" value="PROTEIN_KINASE_ATP"/>
    <property type="match status" value="1"/>
</dbReference>
<dbReference type="GO" id="GO:0005524">
    <property type="term" value="F:ATP binding"/>
    <property type="evidence" value="ECO:0007669"/>
    <property type="project" value="UniProtKB-UniRule"/>
</dbReference>
<dbReference type="Gene3D" id="1.10.510.10">
    <property type="entry name" value="Transferase(Phosphotransferase) domain 1"/>
    <property type="match status" value="1"/>
</dbReference>
<evidence type="ECO:0000256" key="4">
    <source>
        <dbReference type="ARBA" id="ARBA00022840"/>
    </source>
</evidence>
<dbReference type="RefSeq" id="WP_207861394.1">
    <property type="nucleotide sequence ID" value="NZ_JAFREP010000024.1"/>
</dbReference>
<name>A0A8J7QEE4_9BACT</name>
<dbReference type="EMBL" id="JAFREP010000024">
    <property type="protein sequence ID" value="MBO1321420.1"/>
    <property type="molecule type" value="Genomic_DNA"/>
</dbReference>
<keyword evidence="4 5" id="KW-0067">ATP-binding</keyword>
<protein>
    <submittedName>
        <fullName evidence="8">Serine/threonine protein kinase</fullName>
    </submittedName>
</protein>
<dbReference type="AlphaFoldDB" id="A0A8J7QEE4"/>
<dbReference type="InterPro" id="IPR011009">
    <property type="entry name" value="Kinase-like_dom_sf"/>
</dbReference>
<organism evidence="8 9">
    <name type="scientific">Acanthopleuribacter pedis</name>
    <dbReference type="NCBI Taxonomy" id="442870"/>
    <lineage>
        <taxon>Bacteria</taxon>
        <taxon>Pseudomonadati</taxon>
        <taxon>Acidobacteriota</taxon>
        <taxon>Holophagae</taxon>
        <taxon>Acanthopleuribacterales</taxon>
        <taxon>Acanthopleuribacteraceae</taxon>
        <taxon>Acanthopleuribacter</taxon>
    </lineage>
</organism>
<dbReference type="PROSITE" id="PS50011">
    <property type="entry name" value="PROTEIN_KINASE_DOM"/>
    <property type="match status" value="1"/>
</dbReference>
<dbReference type="Proteomes" id="UP000664417">
    <property type="component" value="Unassembled WGS sequence"/>
</dbReference>
<keyword evidence="6" id="KW-0472">Membrane</keyword>
<dbReference type="InterPro" id="IPR011990">
    <property type="entry name" value="TPR-like_helical_dom_sf"/>
</dbReference>
<dbReference type="GO" id="GO:0004674">
    <property type="term" value="F:protein serine/threonine kinase activity"/>
    <property type="evidence" value="ECO:0007669"/>
    <property type="project" value="UniProtKB-KW"/>
</dbReference>
<accession>A0A8J7QEE4</accession>
<sequence length="937" mass="106017">MRTTWEKLENAFEQCHALSGAPRKAYLNEVAREDPDLFVELRKLLDADDLAAADSFFEPGSLHGAELLQDRFVGKAVGTFTLTELIGEGGMGAVYRAEQTRPFHRLAAIKIIRVYHTNDRLQRRFESEVQTLARLNHPNIASVYFSGVTDDGLPYFCMELVEGLPLDAYCRHNKLNVEQRLNLFIAICRAVHFAHQRGVIHRDLKPANILITEVDGEPQPKIIDFGIAKAVQADNQVEHSFQVTATQLTIPGMAVGTLGYMSPEQTLVNGDDVDLRTDVYSLGVILYEMLVGELPLQNKSSESQSWDQTFKAIRELQPVLPSRAVLMAGGSVSEEMGTGLPALGKIYRGDIDWITIKAMEKDPDRRYESALSFAEDCERHLINQPVVASPPSLSYQIGCFVKRNKLLSVSLIVVLAALIVAVVGLIAGAYQAKQAERRMLEEIDAAKATIEILKDFVISASPGRGGLDVKVIDRLEEFAPEIETMNISEAIRGKLYVFVGQAFCNAGEGEEATYYLDKARALNEIYYGKDSYEAFEAKYFLCRAISITEDGDSEVRYRKELFNETKVFARNARLLSRLGLQISDHYSVRRRFDLSRQYLLRVEEIKERFPEEVAVLEVELKEAWGIYYFYKIENKKALIFFQEAVKLSQYKHESQSVSLETFVNMASIYNDMGDYQRSDYYIDLAMRLAEEFYGGNHYQFVYYVYRKVHVLVERGAFLKSLSVITQVGSELQEIRNLNNDFWADVMNYGVEAARRSGNYDMFLPTVESYISKVYRSEDVSLKKAVQVGLFGDALLSNGELEPAKNLLLLSYGIHEGRGHTHLFGAAHLAYFLCSVSRQLGEMEEASRWGCIAISHFEQIPGTYNLKMADIKVEWVMALVQSDYPEGAKELDEVIEEAKVEYGETDQRTLDLIQFREDQQPWLQEKAQKARAAGIAVD</sequence>
<evidence type="ECO:0000256" key="6">
    <source>
        <dbReference type="SAM" id="Phobius"/>
    </source>
</evidence>
<keyword evidence="3 8" id="KW-0418">Kinase</keyword>
<keyword evidence="2 5" id="KW-0547">Nucleotide-binding</keyword>
<dbReference type="SUPFAM" id="SSF48452">
    <property type="entry name" value="TPR-like"/>
    <property type="match status" value="1"/>
</dbReference>
<dbReference type="PROSITE" id="PS00108">
    <property type="entry name" value="PROTEIN_KINASE_ST"/>
    <property type="match status" value="1"/>
</dbReference>
<evidence type="ECO:0000256" key="2">
    <source>
        <dbReference type="ARBA" id="ARBA00022741"/>
    </source>
</evidence>
<feature type="binding site" evidence="5">
    <location>
        <position position="110"/>
    </location>
    <ligand>
        <name>ATP</name>
        <dbReference type="ChEBI" id="CHEBI:30616"/>
    </ligand>
</feature>
<dbReference type="PANTHER" id="PTHR43289">
    <property type="entry name" value="MITOGEN-ACTIVATED PROTEIN KINASE KINASE KINASE 20-RELATED"/>
    <property type="match status" value="1"/>
</dbReference>
<dbReference type="PANTHER" id="PTHR43289:SF6">
    <property type="entry name" value="SERINE_THREONINE-PROTEIN KINASE NEKL-3"/>
    <property type="match status" value="1"/>
</dbReference>
<evidence type="ECO:0000256" key="5">
    <source>
        <dbReference type="PROSITE-ProRule" id="PRU10141"/>
    </source>
</evidence>
<dbReference type="InterPro" id="IPR000719">
    <property type="entry name" value="Prot_kinase_dom"/>
</dbReference>
<keyword evidence="9" id="KW-1185">Reference proteome</keyword>